<dbReference type="Gramene" id="KQK13114">
    <property type="protein sequence ID" value="KQK13114"/>
    <property type="gene ID" value="BRADI_1g08150v3"/>
</dbReference>
<dbReference type="EMBL" id="CM000880">
    <property type="protein sequence ID" value="KQK13114.2"/>
    <property type="molecule type" value="Genomic_DNA"/>
</dbReference>
<feature type="region of interest" description="Disordered" evidence="5">
    <location>
        <begin position="454"/>
        <end position="475"/>
    </location>
</feature>
<keyword evidence="8" id="KW-1185">Reference proteome</keyword>
<protein>
    <recommendedName>
        <fullName evidence="4">Glycosyltransferase</fullName>
        <ecNumber evidence="4">2.4.1.-</ecNumber>
    </recommendedName>
</protein>
<dbReference type="InterPro" id="IPR035595">
    <property type="entry name" value="UDP_glycos_trans_CS"/>
</dbReference>
<dbReference type="AlphaFoldDB" id="A0A0Q3RIX7"/>
<organism evidence="6">
    <name type="scientific">Brachypodium distachyon</name>
    <name type="common">Purple false brome</name>
    <name type="synonym">Trachynia distachya</name>
    <dbReference type="NCBI Taxonomy" id="15368"/>
    <lineage>
        <taxon>Eukaryota</taxon>
        <taxon>Viridiplantae</taxon>
        <taxon>Streptophyta</taxon>
        <taxon>Embryophyta</taxon>
        <taxon>Tracheophyta</taxon>
        <taxon>Spermatophyta</taxon>
        <taxon>Magnoliopsida</taxon>
        <taxon>Liliopsida</taxon>
        <taxon>Poales</taxon>
        <taxon>Poaceae</taxon>
        <taxon>BOP clade</taxon>
        <taxon>Pooideae</taxon>
        <taxon>Stipodae</taxon>
        <taxon>Brachypodieae</taxon>
        <taxon>Brachypodium</taxon>
    </lineage>
</organism>
<dbReference type="Pfam" id="PF00201">
    <property type="entry name" value="UDPGT"/>
    <property type="match status" value="1"/>
</dbReference>
<evidence type="ECO:0000313" key="6">
    <source>
        <dbReference type="EMBL" id="KQK13114.2"/>
    </source>
</evidence>
<proteinExistence type="inferred from homology"/>
<dbReference type="GO" id="GO:0080043">
    <property type="term" value="F:quercetin 3-O-glucosyltransferase activity"/>
    <property type="evidence" value="ECO:0000318"/>
    <property type="project" value="GO_Central"/>
</dbReference>
<reference evidence="7" key="3">
    <citation type="submission" date="2018-08" db="UniProtKB">
        <authorList>
            <consortium name="EnsemblPlants"/>
        </authorList>
    </citation>
    <scope>IDENTIFICATION</scope>
    <source>
        <strain evidence="7">cv. Bd21</strain>
    </source>
</reference>
<dbReference type="FunFam" id="3.40.50.2000:FF:000108">
    <property type="entry name" value="UDP-glycosyltransferase 83A1"/>
    <property type="match status" value="1"/>
</dbReference>
<keyword evidence="3" id="KW-0328">Glycosyltransferase</keyword>
<dbReference type="EC" id="2.4.1.-" evidence="4"/>
<evidence type="ECO:0000256" key="2">
    <source>
        <dbReference type="ARBA" id="ARBA00022679"/>
    </source>
</evidence>
<evidence type="ECO:0000313" key="7">
    <source>
        <dbReference type="EnsemblPlants" id="KQK13114"/>
    </source>
</evidence>
<keyword evidence="2 3" id="KW-0808">Transferase</keyword>
<sequence>MATPHVLVLPFPAQGHVIPLMELSHRLVEHGVKVTFVNTELNHSLILGALASKDGESNSIGGNGIDMVSIPDGLGHGEDRKDLSLLTQSFSEVMPGELEKLIGRISESTGGERELTWLIADANMAWAFPVARRLGLRVAAFNPSAAAMFATRTSIPEMIRDGVVDERGLPKRPGPFQLAPLMPAIDPSEISWNRAGDPEGQPAIFQFILRNNAAIHHAEAVVCNSVQELEPGAFALFPKVIPVGPLISGSAGAADGDNKPVGSFWAEDESCAAWLDAQAAGSVVYVAFGSFAVFGAAQLVELAEALALAGRPFLWVVRPDSVDSGPWVVEDLRRRAGPRGRVAGWCPQQRVLAHPATACFVSHCGWNSTMEAVTNGVPVLCWPYFADQFLNRSYVCDVWRTGLQAVAAPAGEESEAGRVVGREAIRGKVEELLGDAETKARALALRDVARRALGDGGSSRRNLARSVEGSHGRDN</sequence>
<dbReference type="GO" id="GO:0005737">
    <property type="term" value="C:cytoplasm"/>
    <property type="evidence" value="ECO:0000318"/>
    <property type="project" value="GO_Central"/>
</dbReference>
<evidence type="ECO:0000256" key="1">
    <source>
        <dbReference type="ARBA" id="ARBA00009995"/>
    </source>
</evidence>
<evidence type="ECO:0000313" key="8">
    <source>
        <dbReference type="Proteomes" id="UP000008810"/>
    </source>
</evidence>
<dbReference type="OrthoDB" id="5835829at2759"/>
<gene>
    <name evidence="6" type="ORF">BRADI_1g08150v3</name>
</gene>
<dbReference type="PROSITE" id="PS00375">
    <property type="entry name" value="UDPGT"/>
    <property type="match status" value="1"/>
</dbReference>
<comment type="similarity">
    <text evidence="1 3">Belongs to the UDP-glycosyltransferase family.</text>
</comment>
<reference evidence="6 7" key="1">
    <citation type="journal article" date="2010" name="Nature">
        <title>Genome sequencing and analysis of the model grass Brachypodium distachyon.</title>
        <authorList>
            <consortium name="International Brachypodium Initiative"/>
        </authorList>
    </citation>
    <scope>NUCLEOTIDE SEQUENCE [LARGE SCALE GENOMIC DNA]</scope>
    <source>
        <strain evidence="6 7">Bd21</strain>
    </source>
</reference>
<dbReference type="InParanoid" id="A0A0Q3RIX7"/>
<dbReference type="FunFam" id="3.40.50.2000:FF:000061">
    <property type="entry name" value="UDP-glycosyltransferase 83A1"/>
    <property type="match status" value="1"/>
</dbReference>
<accession>A0A0Q3RIX7</accession>
<evidence type="ECO:0000256" key="5">
    <source>
        <dbReference type="SAM" id="MobiDB-lite"/>
    </source>
</evidence>
<dbReference type="PANTHER" id="PTHR11926">
    <property type="entry name" value="GLUCOSYL/GLUCURONOSYL TRANSFERASES"/>
    <property type="match status" value="1"/>
</dbReference>
<dbReference type="SUPFAM" id="SSF53756">
    <property type="entry name" value="UDP-Glycosyltransferase/glycogen phosphorylase"/>
    <property type="match status" value="1"/>
</dbReference>
<dbReference type="ExpressionAtlas" id="A0A0Q3RIX7">
    <property type="expression patterns" value="baseline"/>
</dbReference>
<dbReference type="EnsemblPlants" id="KQK13114">
    <property type="protein sequence ID" value="KQK13114"/>
    <property type="gene ID" value="BRADI_1g08150v3"/>
</dbReference>
<reference evidence="6" key="2">
    <citation type="submission" date="2017-06" db="EMBL/GenBank/DDBJ databases">
        <title>WGS assembly of Brachypodium distachyon.</title>
        <authorList>
            <consortium name="The International Brachypodium Initiative"/>
            <person name="Lucas S."/>
            <person name="Harmon-Smith M."/>
            <person name="Lail K."/>
            <person name="Tice H."/>
            <person name="Grimwood J."/>
            <person name="Bruce D."/>
            <person name="Barry K."/>
            <person name="Shu S."/>
            <person name="Lindquist E."/>
            <person name="Wang M."/>
            <person name="Pitluck S."/>
            <person name="Vogel J.P."/>
            <person name="Garvin D.F."/>
            <person name="Mockler T.C."/>
            <person name="Schmutz J."/>
            <person name="Rokhsar D."/>
            <person name="Bevan M.W."/>
        </authorList>
    </citation>
    <scope>NUCLEOTIDE SEQUENCE</scope>
    <source>
        <strain evidence="6">Bd21</strain>
    </source>
</reference>
<evidence type="ECO:0000256" key="3">
    <source>
        <dbReference type="RuleBase" id="RU003718"/>
    </source>
</evidence>
<dbReference type="InterPro" id="IPR002213">
    <property type="entry name" value="UDP_glucos_trans"/>
</dbReference>
<evidence type="ECO:0000256" key="4">
    <source>
        <dbReference type="RuleBase" id="RU362057"/>
    </source>
</evidence>
<dbReference type="Proteomes" id="UP000008810">
    <property type="component" value="Chromosome 1"/>
</dbReference>
<dbReference type="GO" id="GO:0080044">
    <property type="term" value="F:quercetin 7-O-glucosyltransferase activity"/>
    <property type="evidence" value="ECO:0000318"/>
    <property type="project" value="GO_Central"/>
</dbReference>
<name>A0A0Q3RIX7_BRADI</name>
<dbReference type="CDD" id="cd03784">
    <property type="entry name" value="GT1_Gtf-like"/>
    <property type="match status" value="1"/>
</dbReference>
<dbReference type="PANTHER" id="PTHR11926:SF1378">
    <property type="entry name" value="GLYCOSYLTRANSFERASE"/>
    <property type="match status" value="1"/>
</dbReference>
<dbReference type="Gene3D" id="3.40.50.2000">
    <property type="entry name" value="Glycogen Phosphorylase B"/>
    <property type="match status" value="2"/>
</dbReference>